<sequence>MVMVVMRGREGAEVVFIVSRKKQRMNEDEESFETMSTILEESETIEPKYEVPGSYFLLGS</sequence>
<gene>
    <name evidence="1" type="ORF">CDL15_Pgr012785</name>
</gene>
<accession>A0A218XED4</accession>
<comment type="caution">
    <text evidence="1">The sequence shown here is derived from an EMBL/GenBank/DDBJ whole genome shotgun (WGS) entry which is preliminary data.</text>
</comment>
<proteinExistence type="predicted"/>
<dbReference type="Proteomes" id="UP000197138">
    <property type="component" value="Unassembled WGS sequence"/>
</dbReference>
<protein>
    <submittedName>
        <fullName evidence="1">Uncharacterized protein</fullName>
    </submittedName>
</protein>
<evidence type="ECO:0000313" key="1">
    <source>
        <dbReference type="EMBL" id="OWM83304.1"/>
    </source>
</evidence>
<dbReference type="EMBL" id="MTKT01001932">
    <property type="protein sequence ID" value="OWM83304.1"/>
    <property type="molecule type" value="Genomic_DNA"/>
</dbReference>
<evidence type="ECO:0000313" key="2">
    <source>
        <dbReference type="Proteomes" id="UP000197138"/>
    </source>
</evidence>
<name>A0A218XED4_PUNGR</name>
<reference evidence="2" key="1">
    <citation type="journal article" date="2017" name="Plant J.">
        <title>The pomegranate (Punica granatum L.) genome and the genomics of punicalagin biosynthesis.</title>
        <authorList>
            <person name="Qin G."/>
            <person name="Xu C."/>
            <person name="Ming R."/>
            <person name="Tang H."/>
            <person name="Guyot R."/>
            <person name="Kramer E.M."/>
            <person name="Hu Y."/>
            <person name="Yi X."/>
            <person name="Qi Y."/>
            <person name="Xu X."/>
            <person name="Gao Z."/>
            <person name="Pan H."/>
            <person name="Jian J."/>
            <person name="Tian Y."/>
            <person name="Yue Z."/>
            <person name="Xu Y."/>
        </authorList>
    </citation>
    <scope>NUCLEOTIDE SEQUENCE [LARGE SCALE GENOMIC DNA]</scope>
    <source>
        <strain evidence="2">cv. Dabenzi</strain>
    </source>
</reference>
<dbReference type="AlphaFoldDB" id="A0A218XED4"/>
<organism evidence="1 2">
    <name type="scientific">Punica granatum</name>
    <name type="common">Pomegranate</name>
    <dbReference type="NCBI Taxonomy" id="22663"/>
    <lineage>
        <taxon>Eukaryota</taxon>
        <taxon>Viridiplantae</taxon>
        <taxon>Streptophyta</taxon>
        <taxon>Embryophyta</taxon>
        <taxon>Tracheophyta</taxon>
        <taxon>Spermatophyta</taxon>
        <taxon>Magnoliopsida</taxon>
        <taxon>eudicotyledons</taxon>
        <taxon>Gunneridae</taxon>
        <taxon>Pentapetalae</taxon>
        <taxon>rosids</taxon>
        <taxon>malvids</taxon>
        <taxon>Myrtales</taxon>
        <taxon>Lythraceae</taxon>
        <taxon>Punica</taxon>
    </lineage>
</organism>